<organism evidence="3 4">
    <name type="scientific">Zostera marina</name>
    <name type="common">Eelgrass</name>
    <dbReference type="NCBI Taxonomy" id="29655"/>
    <lineage>
        <taxon>Eukaryota</taxon>
        <taxon>Viridiplantae</taxon>
        <taxon>Streptophyta</taxon>
        <taxon>Embryophyta</taxon>
        <taxon>Tracheophyta</taxon>
        <taxon>Spermatophyta</taxon>
        <taxon>Magnoliopsida</taxon>
        <taxon>Liliopsida</taxon>
        <taxon>Zosteraceae</taxon>
        <taxon>Zostera</taxon>
    </lineage>
</organism>
<keyword evidence="2" id="KW-0472">Membrane</keyword>
<name>A0A0K9NRX1_ZOSMR</name>
<dbReference type="AlphaFoldDB" id="A0A0K9NRX1"/>
<dbReference type="OMA" id="CFSNPLH"/>
<keyword evidence="4" id="KW-1185">Reference proteome</keyword>
<protein>
    <submittedName>
        <fullName evidence="3">S-layer domain protein</fullName>
    </submittedName>
</protein>
<dbReference type="PANTHER" id="PTHR33740">
    <property type="entry name" value="GPI-ANCHORED ADHESIN-LIKE PROTEIN"/>
    <property type="match status" value="1"/>
</dbReference>
<evidence type="ECO:0000256" key="2">
    <source>
        <dbReference type="SAM" id="Phobius"/>
    </source>
</evidence>
<feature type="coiled-coil region" evidence="1">
    <location>
        <begin position="456"/>
        <end position="528"/>
    </location>
</feature>
<dbReference type="Proteomes" id="UP000036987">
    <property type="component" value="Unassembled WGS sequence"/>
</dbReference>
<dbReference type="STRING" id="29655.A0A0K9NRX1"/>
<evidence type="ECO:0000313" key="3">
    <source>
        <dbReference type="EMBL" id="KMZ59521.1"/>
    </source>
</evidence>
<dbReference type="PANTHER" id="PTHR33740:SF1">
    <property type="entry name" value="SLH DOMAIN PROTEIN"/>
    <property type="match status" value="1"/>
</dbReference>
<evidence type="ECO:0000313" key="4">
    <source>
        <dbReference type="Proteomes" id="UP000036987"/>
    </source>
</evidence>
<gene>
    <name evidence="3" type="ORF">ZOSMA_67G00130</name>
</gene>
<dbReference type="EMBL" id="LFYR01001770">
    <property type="protein sequence ID" value="KMZ59521.1"/>
    <property type="molecule type" value="Genomic_DNA"/>
</dbReference>
<comment type="caution">
    <text evidence="3">The sequence shown here is derived from an EMBL/GenBank/DDBJ whole genome shotgun (WGS) entry which is preliminary data.</text>
</comment>
<evidence type="ECO:0000256" key="1">
    <source>
        <dbReference type="SAM" id="Coils"/>
    </source>
</evidence>
<keyword evidence="2" id="KW-0812">Transmembrane</keyword>
<reference evidence="4" key="1">
    <citation type="journal article" date="2016" name="Nature">
        <title>The genome of the seagrass Zostera marina reveals angiosperm adaptation to the sea.</title>
        <authorList>
            <person name="Olsen J.L."/>
            <person name="Rouze P."/>
            <person name="Verhelst B."/>
            <person name="Lin Y.-C."/>
            <person name="Bayer T."/>
            <person name="Collen J."/>
            <person name="Dattolo E."/>
            <person name="De Paoli E."/>
            <person name="Dittami S."/>
            <person name="Maumus F."/>
            <person name="Michel G."/>
            <person name="Kersting A."/>
            <person name="Lauritano C."/>
            <person name="Lohaus R."/>
            <person name="Toepel M."/>
            <person name="Tonon T."/>
            <person name="Vanneste K."/>
            <person name="Amirebrahimi M."/>
            <person name="Brakel J."/>
            <person name="Bostroem C."/>
            <person name="Chovatia M."/>
            <person name="Grimwood J."/>
            <person name="Jenkins J.W."/>
            <person name="Jueterbock A."/>
            <person name="Mraz A."/>
            <person name="Stam W.T."/>
            <person name="Tice H."/>
            <person name="Bornberg-Bauer E."/>
            <person name="Green P.J."/>
            <person name="Pearson G.A."/>
            <person name="Procaccini G."/>
            <person name="Duarte C.M."/>
            <person name="Schmutz J."/>
            <person name="Reusch T.B.H."/>
            <person name="Van de Peer Y."/>
        </authorList>
    </citation>
    <scope>NUCLEOTIDE SEQUENCE [LARGE SCALE GENOMIC DNA]</scope>
    <source>
        <strain evidence="4">cv. Finnish</strain>
    </source>
</reference>
<proteinExistence type="predicted"/>
<dbReference type="OrthoDB" id="1931230at2759"/>
<sequence>MIISLNLSPHLNIFDRRGFCAGRSSRIPPIISSLSTLRSRSQCIMPRRMSSLSVSSLCLPPTSGSESDCGVSNSWISTEKSEDEFGGWCIMDQIQQIQQIPIYSGFPRFLLAGIGSTIVILIVFFARSSCTRKGFNLQFCIPFRPIVDILKILKPAKYLENETDHPLQIDDTKLGLPRYNIIPVASDSTQQEALSLLQRLKIIESDVKPYELCTRREYARWLVKANLLLERDPRRRIVLPSMLIPGSTIATFNDVNVNDPDFLFIQAIGESAIVPSKLFSTTNDQTLNDGNNNSSSVDDCLFSPESEISRLDLISWKAKLEYSLLPEVDERMLRKNIGLMDLGTISQDMLQELSADTLAGDRSILRRVFGNIRRLQPLKPVTKAQAAVALTSGRTSESLQTEISRIESVMLSHFIESQEIKSDLLHNGDIPRFWEQKINQEKEHGLGLQNKYQMVLRNFNEEKIAYEKEKDDHIKERAALDCQWQLLTNLKDEVDRISERIENEKFAVKEETQNLEKLCVDLRDVQNALFETKSILEAEKEAFKILRSWVEDGARQNQFRVKVLKDALERWKWDGHRQVPET</sequence>
<keyword evidence="2" id="KW-1133">Transmembrane helix</keyword>
<accession>A0A0K9NRX1</accession>
<keyword evidence="1" id="KW-0175">Coiled coil</keyword>
<feature type="transmembrane region" description="Helical" evidence="2">
    <location>
        <begin position="109"/>
        <end position="126"/>
    </location>
</feature>